<dbReference type="AlphaFoldDB" id="A0A5B6V3V7"/>
<proteinExistence type="predicted"/>
<accession>A0A5B6V3V7</accession>
<evidence type="ECO:0000313" key="2">
    <source>
        <dbReference type="EMBL" id="KAA3463837.1"/>
    </source>
</evidence>
<name>A0A5B6V3V7_9ROSI</name>
<dbReference type="PANTHER" id="PTHR33223:SF11">
    <property type="entry name" value="ELEMENT PROTEIN, PUTATIVE-RELATED"/>
    <property type="match status" value="1"/>
</dbReference>
<evidence type="ECO:0000256" key="1">
    <source>
        <dbReference type="SAM" id="MobiDB-lite"/>
    </source>
</evidence>
<feature type="region of interest" description="Disordered" evidence="1">
    <location>
        <begin position="265"/>
        <end position="289"/>
    </location>
</feature>
<dbReference type="Proteomes" id="UP000325315">
    <property type="component" value="Unassembled WGS sequence"/>
</dbReference>
<dbReference type="EMBL" id="SMMG02000008">
    <property type="protein sequence ID" value="KAA3463837.1"/>
    <property type="molecule type" value="Genomic_DNA"/>
</dbReference>
<evidence type="ECO:0000313" key="3">
    <source>
        <dbReference type="Proteomes" id="UP000325315"/>
    </source>
</evidence>
<organism evidence="2 3">
    <name type="scientific">Gossypium australe</name>
    <dbReference type="NCBI Taxonomy" id="47621"/>
    <lineage>
        <taxon>Eukaryota</taxon>
        <taxon>Viridiplantae</taxon>
        <taxon>Streptophyta</taxon>
        <taxon>Embryophyta</taxon>
        <taxon>Tracheophyta</taxon>
        <taxon>Spermatophyta</taxon>
        <taxon>Magnoliopsida</taxon>
        <taxon>eudicotyledons</taxon>
        <taxon>Gunneridae</taxon>
        <taxon>Pentapetalae</taxon>
        <taxon>rosids</taxon>
        <taxon>malvids</taxon>
        <taxon>Malvales</taxon>
        <taxon>Malvaceae</taxon>
        <taxon>Malvoideae</taxon>
        <taxon>Gossypium</taxon>
    </lineage>
</organism>
<reference evidence="2" key="1">
    <citation type="submission" date="2019-08" db="EMBL/GenBank/DDBJ databases">
        <authorList>
            <person name="Liu F."/>
        </authorList>
    </citation>
    <scope>NUCLEOTIDE SEQUENCE [LARGE SCALE GENOMIC DNA]</scope>
    <source>
        <strain evidence="2">PA1801</strain>
        <tissue evidence="2">Leaf</tissue>
    </source>
</reference>
<sequence length="309" mass="35727">MQNPPLTAGNLPLQGNLLFDDINNNNKQDLPPPPQLPINITMARNERTLSLEMFIQLFDTFKYNGVTEDAIHLRLFPFSLIDNAFSWLDLYTTESITTWDELVGKFLQNFFPIAKRSNLGERCAHHGLPEWLRLQMFYNGLDAHTRTRLNRATRGALMNRTYDDAYELIDSMEMNSSQWPTERYTYDQKPSTSRVVQEDDRYQQVMDKLNRMESSSSASSIYGGDKLLSYYTNNPTDNVNYVRNREGKEHVKEIALRSGKVLGSLKKLSQKENEEDSEDLRENSEGANVELEPEEIVKMAAELKYKSME</sequence>
<comment type="caution">
    <text evidence="2">The sequence shown here is derived from an EMBL/GenBank/DDBJ whole genome shotgun (WGS) entry which is preliminary data.</text>
</comment>
<dbReference type="PANTHER" id="PTHR33223">
    <property type="entry name" value="CCHC-TYPE DOMAIN-CONTAINING PROTEIN"/>
    <property type="match status" value="1"/>
</dbReference>
<gene>
    <name evidence="2" type="ORF">EPI10_008155</name>
</gene>
<keyword evidence="3" id="KW-1185">Reference proteome</keyword>
<protein>
    <submittedName>
        <fullName evidence="2">Retrotransposon gag protein</fullName>
    </submittedName>
</protein>